<dbReference type="Pfam" id="PF00005">
    <property type="entry name" value="ABC_tran"/>
    <property type="match status" value="1"/>
</dbReference>
<dbReference type="InterPro" id="IPR027417">
    <property type="entry name" value="P-loop_NTPase"/>
</dbReference>
<feature type="transmembrane region" description="Helical" evidence="10">
    <location>
        <begin position="485"/>
        <end position="509"/>
    </location>
</feature>
<dbReference type="PROSITE" id="PS00211">
    <property type="entry name" value="ABC_TRANSPORTER_1"/>
    <property type="match status" value="1"/>
</dbReference>
<dbReference type="PROSITE" id="PS50929">
    <property type="entry name" value="ABC_TM1F"/>
    <property type="match status" value="1"/>
</dbReference>
<feature type="transmembrane region" description="Helical" evidence="10">
    <location>
        <begin position="558"/>
        <end position="578"/>
    </location>
</feature>
<evidence type="ECO:0000259" key="12">
    <source>
        <dbReference type="PROSITE" id="PS50929"/>
    </source>
</evidence>
<keyword evidence="5" id="KW-0547">Nucleotide-binding</keyword>
<evidence type="ECO:0000256" key="1">
    <source>
        <dbReference type="ARBA" id="ARBA00004128"/>
    </source>
</evidence>
<dbReference type="Gene3D" id="3.40.50.300">
    <property type="entry name" value="P-loop containing nucleotide triphosphate hydrolases"/>
    <property type="match status" value="1"/>
</dbReference>
<keyword evidence="3 10" id="KW-0812">Transmembrane</keyword>
<comment type="subcellular location">
    <subcellularLocation>
        <location evidence="1">Vacuole membrane</location>
        <topology evidence="1">Multi-pass membrane protein</topology>
    </subcellularLocation>
</comment>
<evidence type="ECO:0000256" key="9">
    <source>
        <dbReference type="SAM" id="MobiDB-lite"/>
    </source>
</evidence>
<keyword evidence="14" id="KW-1185">Reference proteome</keyword>
<dbReference type="GO" id="GO:0000329">
    <property type="term" value="C:fungal-type vacuole membrane"/>
    <property type="evidence" value="ECO:0007669"/>
    <property type="project" value="UniProtKB-ARBA"/>
</dbReference>
<dbReference type="InterPro" id="IPR036640">
    <property type="entry name" value="ABC1_TM_sf"/>
</dbReference>
<keyword evidence="2" id="KW-0813">Transport</keyword>
<feature type="domain" description="ABC transmembrane type-1" evidence="12">
    <location>
        <begin position="451"/>
        <end position="576"/>
    </location>
</feature>
<dbReference type="PANTHER" id="PTHR24223">
    <property type="entry name" value="ATP-BINDING CASSETTE SUB-FAMILY C"/>
    <property type="match status" value="1"/>
</dbReference>
<evidence type="ECO:0000256" key="10">
    <source>
        <dbReference type="SAM" id="Phobius"/>
    </source>
</evidence>
<name>A0A4P9W9R5_9FUNG</name>
<protein>
    <submittedName>
        <fullName evidence="13">P-loop containing nucleoside triphosphate hydrolase protein</fullName>
    </submittedName>
</protein>
<evidence type="ECO:0000259" key="11">
    <source>
        <dbReference type="PROSITE" id="PS50893"/>
    </source>
</evidence>
<dbReference type="FunFam" id="3.40.50.300:FF:000997">
    <property type="entry name" value="Multidrug resistance-associated protein 1"/>
    <property type="match status" value="1"/>
</dbReference>
<feature type="region of interest" description="Disordered" evidence="9">
    <location>
        <begin position="139"/>
        <end position="159"/>
    </location>
</feature>
<dbReference type="Pfam" id="PF00664">
    <property type="entry name" value="ABC_membrane"/>
    <property type="match status" value="1"/>
</dbReference>
<keyword evidence="6" id="KW-0067">ATP-binding</keyword>
<dbReference type="GO" id="GO:0140359">
    <property type="term" value="F:ABC-type transporter activity"/>
    <property type="evidence" value="ECO:0007669"/>
    <property type="project" value="InterPro"/>
</dbReference>
<dbReference type="PROSITE" id="PS50893">
    <property type="entry name" value="ABC_TRANSPORTER_2"/>
    <property type="match status" value="1"/>
</dbReference>
<dbReference type="SMART" id="SM00382">
    <property type="entry name" value="AAA"/>
    <property type="match status" value="1"/>
</dbReference>
<feature type="compositionally biased region" description="Basic and acidic residues" evidence="9">
    <location>
        <begin position="142"/>
        <end position="159"/>
    </location>
</feature>
<dbReference type="SUPFAM" id="SSF90123">
    <property type="entry name" value="ABC transporter transmembrane region"/>
    <property type="match status" value="1"/>
</dbReference>
<evidence type="ECO:0000256" key="6">
    <source>
        <dbReference type="ARBA" id="ARBA00022840"/>
    </source>
</evidence>
<evidence type="ECO:0000256" key="2">
    <source>
        <dbReference type="ARBA" id="ARBA00022448"/>
    </source>
</evidence>
<evidence type="ECO:0000313" key="13">
    <source>
        <dbReference type="EMBL" id="RKO86966.1"/>
    </source>
</evidence>
<keyword evidence="4" id="KW-0677">Repeat</keyword>
<dbReference type="AlphaFoldDB" id="A0A4P9W9R5"/>
<gene>
    <name evidence="13" type="ORF">BDK51DRAFT_38042</name>
</gene>
<sequence length="591" mass="65174">MRIVKLRAWENIFLQKFTALRNIQTDALKSFYRSATVFLSLTNLTFIQSGHFPVHKHIRYIDDHLVGQLFEPMLSLPQVTTGLVMACVSWKRISSFLYAEEMDPIAIATAAPTPGNPGLAIAISNGTFAWPASFVEAPKPQCENKGKKDDLEEAVSDKGLIRQDADPEKKFAEEPIPTEDLVLFKNLTLAVKTGSLTAIVGMVGSGSLFSALTGGMTRMSGEVTIAGTLALCEQQPWILTDTVQVNILFVQALDESRLHSVVQSCSLVDDLESFPGGFSTEIGEKGINLSGGQRARIAIARAAYDDAEIVLLDDPLASLDAHVGKRVFEECIKSGLGEKTVVLITHQLHLLRDVDEIIVVAKGRVVEIGTFDELRSVNGTFSRMMKDHVVDEGKGESEVVEAAVDTATQGPIKHISDGTSIIVAEDQETGSVKRKTVKTYIEFADGYGCIFMALVTMGLHTTTKALTMFWISWWTSERFSQSLNWYLEIYVGLGIAQGFFITLFIWIIVKGTYRVSISVHRRALEGILRAPMSFFDSQPVGRILNRFSKDIEAIDQELWISVTSFFCAAFGLASGLDIRAFLPSWIRDPDD</sequence>
<dbReference type="PANTHER" id="PTHR24223:SF443">
    <property type="entry name" value="MULTIDRUG-RESISTANCE LIKE PROTEIN 1, ISOFORM I"/>
    <property type="match status" value="1"/>
</dbReference>
<feature type="domain" description="ABC transporter" evidence="11">
    <location>
        <begin position="155"/>
        <end position="387"/>
    </location>
</feature>
<dbReference type="GO" id="GO:0005524">
    <property type="term" value="F:ATP binding"/>
    <property type="evidence" value="ECO:0007669"/>
    <property type="project" value="UniProtKB-KW"/>
</dbReference>
<evidence type="ECO:0000256" key="8">
    <source>
        <dbReference type="ARBA" id="ARBA00023136"/>
    </source>
</evidence>
<dbReference type="InterPro" id="IPR011527">
    <property type="entry name" value="ABC1_TM_dom"/>
</dbReference>
<dbReference type="InterPro" id="IPR003439">
    <property type="entry name" value="ABC_transporter-like_ATP-bd"/>
</dbReference>
<keyword evidence="7 10" id="KW-1133">Transmembrane helix</keyword>
<dbReference type="Proteomes" id="UP000269721">
    <property type="component" value="Unassembled WGS sequence"/>
</dbReference>
<keyword evidence="13" id="KW-0378">Hydrolase</keyword>
<dbReference type="InterPro" id="IPR003593">
    <property type="entry name" value="AAA+_ATPase"/>
</dbReference>
<feature type="transmembrane region" description="Helical" evidence="10">
    <location>
        <begin position="450"/>
        <end position="473"/>
    </location>
</feature>
<evidence type="ECO:0000256" key="7">
    <source>
        <dbReference type="ARBA" id="ARBA00022989"/>
    </source>
</evidence>
<evidence type="ECO:0000256" key="4">
    <source>
        <dbReference type="ARBA" id="ARBA00022737"/>
    </source>
</evidence>
<reference evidence="14" key="1">
    <citation type="journal article" date="2018" name="Nat. Microbiol.">
        <title>Leveraging single-cell genomics to expand the fungal tree of life.</title>
        <authorList>
            <person name="Ahrendt S.R."/>
            <person name="Quandt C.A."/>
            <person name="Ciobanu D."/>
            <person name="Clum A."/>
            <person name="Salamov A."/>
            <person name="Andreopoulos B."/>
            <person name="Cheng J.F."/>
            <person name="Woyke T."/>
            <person name="Pelin A."/>
            <person name="Henrissat B."/>
            <person name="Reynolds N.K."/>
            <person name="Benny G.L."/>
            <person name="Smith M.E."/>
            <person name="James T.Y."/>
            <person name="Grigoriev I.V."/>
        </authorList>
    </citation>
    <scope>NUCLEOTIDE SEQUENCE [LARGE SCALE GENOMIC DNA]</scope>
</reference>
<dbReference type="OrthoDB" id="6500128at2759"/>
<dbReference type="Gene3D" id="1.20.1560.10">
    <property type="entry name" value="ABC transporter type 1, transmembrane domain"/>
    <property type="match status" value="1"/>
</dbReference>
<dbReference type="SUPFAM" id="SSF52540">
    <property type="entry name" value="P-loop containing nucleoside triphosphate hydrolases"/>
    <property type="match status" value="1"/>
</dbReference>
<keyword evidence="8 10" id="KW-0472">Membrane</keyword>
<organism evidence="13 14">
    <name type="scientific">Blyttiomyces helicus</name>
    <dbReference type="NCBI Taxonomy" id="388810"/>
    <lineage>
        <taxon>Eukaryota</taxon>
        <taxon>Fungi</taxon>
        <taxon>Fungi incertae sedis</taxon>
        <taxon>Chytridiomycota</taxon>
        <taxon>Chytridiomycota incertae sedis</taxon>
        <taxon>Chytridiomycetes</taxon>
        <taxon>Chytridiomycetes incertae sedis</taxon>
        <taxon>Blyttiomyces</taxon>
    </lineage>
</organism>
<proteinExistence type="predicted"/>
<accession>A0A4P9W9R5</accession>
<evidence type="ECO:0000256" key="5">
    <source>
        <dbReference type="ARBA" id="ARBA00022741"/>
    </source>
</evidence>
<dbReference type="InterPro" id="IPR017871">
    <property type="entry name" value="ABC_transporter-like_CS"/>
</dbReference>
<dbReference type="InterPro" id="IPR050173">
    <property type="entry name" value="ABC_transporter_C-like"/>
</dbReference>
<evidence type="ECO:0000313" key="14">
    <source>
        <dbReference type="Proteomes" id="UP000269721"/>
    </source>
</evidence>
<evidence type="ECO:0000256" key="3">
    <source>
        <dbReference type="ARBA" id="ARBA00022692"/>
    </source>
</evidence>
<dbReference type="EMBL" id="KZ997776">
    <property type="protein sequence ID" value="RKO86966.1"/>
    <property type="molecule type" value="Genomic_DNA"/>
</dbReference>
<dbReference type="GO" id="GO:0016887">
    <property type="term" value="F:ATP hydrolysis activity"/>
    <property type="evidence" value="ECO:0007669"/>
    <property type="project" value="InterPro"/>
</dbReference>